<organism evidence="2 3">
    <name type="scientific">Endocarpon pusillum</name>
    <dbReference type="NCBI Taxonomy" id="364733"/>
    <lineage>
        <taxon>Eukaryota</taxon>
        <taxon>Fungi</taxon>
        <taxon>Dikarya</taxon>
        <taxon>Ascomycota</taxon>
        <taxon>Pezizomycotina</taxon>
        <taxon>Eurotiomycetes</taxon>
        <taxon>Chaetothyriomycetidae</taxon>
        <taxon>Verrucariales</taxon>
        <taxon>Verrucariaceae</taxon>
        <taxon>Endocarpon</taxon>
    </lineage>
</organism>
<feature type="chain" id="PRO_5034150005" description="Signal peptide-containing protein" evidence="1">
    <location>
        <begin position="19"/>
        <end position="89"/>
    </location>
</feature>
<gene>
    <name evidence="2" type="ORF">GJ744_003821</name>
</gene>
<keyword evidence="3" id="KW-1185">Reference proteome</keyword>
<protein>
    <recommendedName>
        <fullName evidence="4">Signal peptide-containing protein</fullName>
    </recommendedName>
</protein>
<reference evidence="2" key="1">
    <citation type="submission" date="2020-02" db="EMBL/GenBank/DDBJ databases">
        <authorList>
            <person name="Palmer J.M."/>
        </authorList>
    </citation>
    <scope>NUCLEOTIDE SEQUENCE</scope>
    <source>
        <strain evidence="2">EPUS1.4</strain>
        <tissue evidence="2">Thallus</tissue>
    </source>
</reference>
<dbReference type="AlphaFoldDB" id="A0A8H7AM40"/>
<dbReference type="EMBL" id="JAACFV010000018">
    <property type="protein sequence ID" value="KAF7511658.1"/>
    <property type="molecule type" value="Genomic_DNA"/>
</dbReference>
<proteinExistence type="predicted"/>
<feature type="signal peptide" evidence="1">
    <location>
        <begin position="1"/>
        <end position="18"/>
    </location>
</feature>
<evidence type="ECO:0000313" key="2">
    <source>
        <dbReference type="EMBL" id="KAF7511658.1"/>
    </source>
</evidence>
<keyword evidence="1" id="KW-0732">Signal</keyword>
<comment type="caution">
    <text evidence="2">The sequence shown here is derived from an EMBL/GenBank/DDBJ whole genome shotgun (WGS) entry which is preliminary data.</text>
</comment>
<accession>A0A8H7AM40</accession>
<evidence type="ECO:0000313" key="3">
    <source>
        <dbReference type="Proteomes" id="UP000606974"/>
    </source>
</evidence>
<dbReference type="Proteomes" id="UP000606974">
    <property type="component" value="Unassembled WGS sequence"/>
</dbReference>
<dbReference type="OrthoDB" id="5198893at2759"/>
<sequence>MKFLAILSFLTVAALAVAVPQPEAEADVDVGLLEKRVDCGKIVAVCASGTFIQKTGCQCGVQKPSCDLWACPNGKRQVCGQQGSGCVYV</sequence>
<name>A0A8H7AM40_9EURO</name>
<evidence type="ECO:0000256" key="1">
    <source>
        <dbReference type="SAM" id="SignalP"/>
    </source>
</evidence>
<evidence type="ECO:0008006" key="4">
    <source>
        <dbReference type="Google" id="ProtNLM"/>
    </source>
</evidence>